<keyword evidence="15" id="KW-0966">Cell projection</keyword>
<evidence type="ECO:0000256" key="14">
    <source>
        <dbReference type="ARBA" id="ARBA00023257"/>
    </source>
</evidence>
<feature type="compositionally biased region" description="Basic and acidic residues" evidence="17">
    <location>
        <begin position="854"/>
        <end position="875"/>
    </location>
</feature>
<evidence type="ECO:0000256" key="5">
    <source>
        <dbReference type="ARBA" id="ARBA00022729"/>
    </source>
</evidence>
<dbReference type="InterPro" id="IPR043458">
    <property type="entry name" value="GPR158/179"/>
</dbReference>
<feature type="region of interest" description="Disordered" evidence="17">
    <location>
        <begin position="146"/>
        <end position="182"/>
    </location>
</feature>
<evidence type="ECO:0000256" key="4">
    <source>
        <dbReference type="ARBA" id="ARBA00022692"/>
    </source>
</evidence>
<dbReference type="InterPro" id="IPR054714">
    <property type="entry name" value="GPR158_179_extracellular"/>
</dbReference>
<feature type="region of interest" description="Disordered" evidence="17">
    <location>
        <begin position="842"/>
        <end position="888"/>
    </location>
</feature>
<proteinExistence type="inferred from homology"/>
<keyword evidence="7" id="KW-0770">Synapse</keyword>
<evidence type="ECO:0000256" key="10">
    <source>
        <dbReference type="ARBA" id="ARBA00023157"/>
    </source>
</evidence>
<keyword evidence="3" id="KW-1003">Cell membrane</keyword>
<feature type="transmembrane region" description="Helical" evidence="18">
    <location>
        <begin position="684"/>
        <end position="703"/>
    </location>
</feature>
<feature type="transmembrane region" description="Helical" evidence="18">
    <location>
        <begin position="619"/>
        <end position="639"/>
    </location>
</feature>
<keyword evidence="14" id="KW-0628">Postsynaptic cell membrane</keyword>
<dbReference type="AlphaFoldDB" id="A0A9P0GB61"/>
<evidence type="ECO:0000259" key="19">
    <source>
        <dbReference type="PROSITE" id="PS50259"/>
    </source>
</evidence>
<accession>A0A9P0GB61</accession>
<feature type="transmembrane region" description="Helical" evidence="18">
    <location>
        <begin position="651"/>
        <end position="672"/>
    </location>
</feature>
<keyword evidence="12" id="KW-0325">Glycoprotein</keyword>
<dbReference type="Pfam" id="PF00003">
    <property type="entry name" value="7tm_3"/>
    <property type="match status" value="1"/>
</dbReference>
<dbReference type="EMBL" id="OV651826">
    <property type="protein sequence ID" value="CAH1103177.1"/>
    <property type="molecule type" value="Genomic_DNA"/>
</dbReference>
<evidence type="ECO:0000256" key="17">
    <source>
        <dbReference type="SAM" id="MobiDB-lite"/>
    </source>
</evidence>
<dbReference type="PRINTS" id="PR00248">
    <property type="entry name" value="GPCRMGR"/>
</dbReference>
<keyword evidence="6 18" id="KW-1133">Transmembrane helix</keyword>
<evidence type="ECO:0000256" key="6">
    <source>
        <dbReference type="ARBA" id="ARBA00022989"/>
    </source>
</evidence>
<keyword evidence="11" id="KW-0675">Receptor</keyword>
<dbReference type="Pfam" id="PF22572">
    <property type="entry name" value="GPR158_179_EC"/>
    <property type="match status" value="1"/>
</dbReference>
<feature type="region of interest" description="Disordered" evidence="17">
    <location>
        <begin position="717"/>
        <end position="746"/>
    </location>
</feature>
<feature type="compositionally biased region" description="Polar residues" evidence="17">
    <location>
        <begin position="153"/>
        <end position="174"/>
    </location>
</feature>
<gene>
    <name evidence="20" type="ORF">PSYICH_LOCUS4164</name>
</gene>
<dbReference type="InterPro" id="IPR000337">
    <property type="entry name" value="GPCR_3"/>
</dbReference>
<comment type="subcellular location">
    <subcellularLocation>
        <location evidence="1">Cell projection</location>
        <location evidence="1">Neuron projection</location>
    </subcellularLocation>
    <subcellularLocation>
        <location evidence="16">Postsynaptic cell membrane</location>
        <topology evidence="16">Multi-pass membrane protein</topology>
    </subcellularLocation>
</comment>
<keyword evidence="5" id="KW-0732">Signal</keyword>
<sequence>MFPLNLNYVILILMLINLLSGEIFPSDLQIRHRRARLIRNRRHGNHFLKIEKFSSDFENVANLNKFVTESSDVIYNNSTLTITDEQIIIKLSPESPNAHKTGKKSEGNINIKVNTANSAMHSNNSWQHIDKTVLYMGEKRIFNKVDSDENETASETFSNANDINSSREYNSGEKSSWRRTESGGQADIVTRFLRIVESQHLLGENCTAGTDLNLGEGVVDRYAQGRFRVEADICVNRANMLTRIWKYADRKALMSEDLFYSMVYSLVEFNDVIFAAGNCYAEHQYKDHLLFCPYAYRLPEGNILVKDLSVEYDYLGNTSEWFFIARKNAEKVIKENEHYTRGYKAHRYNTTAMGNRIPQEILSVRYEDGKWSKPYYDCGGGNIWMLTYTVPFFGYINDTYFFKGTSGIDIDLRRVDIDQCPLPKDETQLNIFAASDKCKRATTQCVPIPGLGFRRGSYKCVCRPGFYFPDVKAERRYYNGTVLEEEYEKRMLVVRAASPVLLRVIALGAFFIYTTMIVMYPKPSVYTCTARIWLREIGFSLTYGALMLKTWRISVIFRVRSAKAVKITDTNLLKRLGVILTIFTAFLLIRTLVAPPVVIVGRTADDLKAYLCRTDWWDHLFSTLEVLFLVWGIRLCIVVRKAPSEFNESRFISMAIYNEFLLSVFLNISMLFLQKPANPDLMYIIFFCHTQLTVTLLLCLIFGSKVFMVFKNKGRTDESSMVSKTPSSKFISKSRSDNPQYSTNSSTGGGVVDFNCSKYNEQDVQEEFLRLYTQLEVLRERNMRMGNRHLAFKITAMQDAARTHDSSNPNPIRSSASLGIIADTAVEGSPVKIKRQSVSFAVETKPSANGDSPDVTKGDGTEEKEIAENDTKSAIEETPASSSTYLNAPSVPDVKIKEAKPGNDSNGRYLMSGHARTHSIVINLDDKSRFTDEITV</sequence>
<evidence type="ECO:0000256" key="11">
    <source>
        <dbReference type="ARBA" id="ARBA00023170"/>
    </source>
</evidence>
<feature type="transmembrane region" description="Helical" evidence="18">
    <location>
        <begin position="6"/>
        <end position="24"/>
    </location>
</feature>
<evidence type="ECO:0000256" key="15">
    <source>
        <dbReference type="ARBA" id="ARBA00023273"/>
    </source>
</evidence>
<evidence type="ECO:0000313" key="20">
    <source>
        <dbReference type="EMBL" id="CAH1103177.1"/>
    </source>
</evidence>
<evidence type="ECO:0000256" key="1">
    <source>
        <dbReference type="ARBA" id="ARBA00004487"/>
    </source>
</evidence>
<dbReference type="PROSITE" id="PS50259">
    <property type="entry name" value="G_PROTEIN_RECEP_F3_4"/>
    <property type="match status" value="1"/>
</dbReference>
<name>A0A9P0GB61_9CUCU</name>
<keyword evidence="9 18" id="KW-0472">Membrane</keyword>
<reference evidence="20" key="1">
    <citation type="submission" date="2022-01" db="EMBL/GenBank/DDBJ databases">
        <authorList>
            <person name="King R."/>
        </authorList>
    </citation>
    <scope>NUCLEOTIDE SEQUENCE</scope>
</reference>
<evidence type="ECO:0000256" key="18">
    <source>
        <dbReference type="SAM" id="Phobius"/>
    </source>
</evidence>
<dbReference type="GO" id="GO:0004930">
    <property type="term" value="F:G protein-coupled receptor activity"/>
    <property type="evidence" value="ECO:0007669"/>
    <property type="project" value="UniProtKB-KW"/>
</dbReference>
<feature type="domain" description="G-protein coupled receptors family 3 profile" evidence="19">
    <location>
        <begin position="493"/>
        <end position="725"/>
    </location>
</feature>
<dbReference type="GO" id="GO:0045211">
    <property type="term" value="C:postsynaptic membrane"/>
    <property type="evidence" value="ECO:0007669"/>
    <property type="project" value="UniProtKB-SubCell"/>
</dbReference>
<dbReference type="OrthoDB" id="2129233at2759"/>
<evidence type="ECO:0000256" key="3">
    <source>
        <dbReference type="ARBA" id="ARBA00022475"/>
    </source>
</evidence>
<evidence type="ECO:0000256" key="7">
    <source>
        <dbReference type="ARBA" id="ARBA00023018"/>
    </source>
</evidence>
<evidence type="ECO:0000256" key="12">
    <source>
        <dbReference type="ARBA" id="ARBA00023180"/>
    </source>
</evidence>
<dbReference type="Proteomes" id="UP001153636">
    <property type="component" value="Chromosome 14"/>
</dbReference>
<dbReference type="CDD" id="cd15293">
    <property type="entry name" value="7tmC_GPR158-like"/>
    <property type="match status" value="1"/>
</dbReference>
<dbReference type="CDD" id="cd12913">
    <property type="entry name" value="PDC1_MCP_like"/>
    <property type="match status" value="1"/>
</dbReference>
<keyword evidence="4 18" id="KW-0812">Transmembrane</keyword>
<keyword evidence="21" id="KW-1185">Reference proteome</keyword>
<dbReference type="Gene3D" id="3.30.450.20">
    <property type="entry name" value="PAS domain"/>
    <property type="match status" value="1"/>
</dbReference>
<comment type="similarity">
    <text evidence="2">Belongs to the G-protein coupled receptor 3 family.</text>
</comment>
<feature type="transmembrane region" description="Helical" evidence="18">
    <location>
        <begin position="572"/>
        <end position="599"/>
    </location>
</feature>
<dbReference type="GO" id="GO:0043005">
    <property type="term" value="C:neuron projection"/>
    <property type="evidence" value="ECO:0007669"/>
    <property type="project" value="UniProtKB-SubCell"/>
</dbReference>
<evidence type="ECO:0000313" key="21">
    <source>
        <dbReference type="Proteomes" id="UP001153636"/>
    </source>
</evidence>
<feature type="transmembrane region" description="Helical" evidence="18">
    <location>
        <begin position="500"/>
        <end position="520"/>
    </location>
</feature>
<organism evidence="20 21">
    <name type="scientific">Psylliodes chrysocephalus</name>
    <dbReference type="NCBI Taxonomy" id="3402493"/>
    <lineage>
        <taxon>Eukaryota</taxon>
        <taxon>Metazoa</taxon>
        <taxon>Ecdysozoa</taxon>
        <taxon>Arthropoda</taxon>
        <taxon>Hexapoda</taxon>
        <taxon>Insecta</taxon>
        <taxon>Pterygota</taxon>
        <taxon>Neoptera</taxon>
        <taxon>Endopterygota</taxon>
        <taxon>Coleoptera</taxon>
        <taxon>Polyphaga</taxon>
        <taxon>Cucujiformia</taxon>
        <taxon>Chrysomeloidea</taxon>
        <taxon>Chrysomelidae</taxon>
        <taxon>Galerucinae</taxon>
        <taxon>Alticini</taxon>
        <taxon>Psylliodes</taxon>
    </lineage>
</organism>
<evidence type="ECO:0000256" key="8">
    <source>
        <dbReference type="ARBA" id="ARBA00023040"/>
    </source>
</evidence>
<evidence type="ECO:0000256" key="2">
    <source>
        <dbReference type="ARBA" id="ARBA00007242"/>
    </source>
</evidence>
<feature type="transmembrane region" description="Helical" evidence="18">
    <location>
        <begin position="532"/>
        <end position="551"/>
    </location>
</feature>
<feature type="compositionally biased region" description="Polar residues" evidence="17">
    <location>
        <begin position="719"/>
        <end position="746"/>
    </location>
</feature>
<keyword evidence="10" id="KW-1015">Disulfide bond</keyword>
<dbReference type="InterPro" id="IPR017978">
    <property type="entry name" value="GPCR_3_C"/>
</dbReference>
<dbReference type="PANTHER" id="PTHR32546:SF29">
    <property type="entry name" value="G-PROTEIN COUPLED RECEPTORS FAMILY 3 PROFILE DOMAIN-CONTAINING PROTEIN"/>
    <property type="match status" value="1"/>
</dbReference>
<evidence type="ECO:0000256" key="13">
    <source>
        <dbReference type="ARBA" id="ARBA00023224"/>
    </source>
</evidence>
<protein>
    <recommendedName>
        <fullName evidence="19">G-protein coupled receptors family 3 profile domain-containing protein</fullName>
    </recommendedName>
</protein>
<evidence type="ECO:0000256" key="16">
    <source>
        <dbReference type="ARBA" id="ARBA00034104"/>
    </source>
</evidence>
<evidence type="ECO:0000256" key="9">
    <source>
        <dbReference type="ARBA" id="ARBA00023136"/>
    </source>
</evidence>
<keyword evidence="13" id="KW-0807">Transducer</keyword>
<dbReference type="PANTHER" id="PTHR32546">
    <property type="entry name" value="G-PROTEIN COUPLED RECEPTOR 158-RELATED"/>
    <property type="match status" value="1"/>
</dbReference>
<keyword evidence="8" id="KW-0297">G-protein coupled receptor</keyword>